<dbReference type="Gene3D" id="3.40.50.150">
    <property type="entry name" value="Vaccinia Virus protein VP39"/>
    <property type="match status" value="1"/>
</dbReference>
<accession>A0A1D2VI95</accession>
<proteinExistence type="predicted"/>
<sequence length="370" mass="43227">MSLVESNSFNLYSQSNHSSNSLLSFEEDSSFINPNYLNDISTQIINNSNFVNQNPFKDNPMSLLNYLDSIKNQKNNLKSLIDQKYSFLENYFVKNFFSHNINQSQKKLFVELNSNIGYNTIFFIFLFLKFNNSSLFNNFYFITIEPNDYYFKLSQSLINLVYPLQDLPKNFIFLNHSSIYDSLSYLLNTLKFSNINLLYLNNEYSNLDLINFESNCYNNDNNIFAPNFPDNDLNPITNTNSISNSSLSLNSFKIVESLGLINKNSVIISDNIFNFQLSDYINYMDLIPSNKFQLNNYLLSNLNNNLSNSNNKKLIRKFNKKKWIYLGKWNLQYSNQMVKFVNNNINLNYDYQNNIQVDGLLLSVCSNALI</sequence>
<dbReference type="RefSeq" id="XP_020047642.1">
    <property type="nucleotide sequence ID" value="XM_020193225.1"/>
</dbReference>
<dbReference type="InParanoid" id="A0A1D2VI95"/>
<keyword evidence="2" id="KW-1185">Reference proteome</keyword>
<dbReference type="AlphaFoldDB" id="A0A1D2VI95"/>
<reference evidence="2" key="1">
    <citation type="submission" date="2016-05" db="EMBL/GenBank/DDBJ databases">
        <title>Comparative genomics of biotechnologically important yeasts.</title>
        <authorList>
            <consortium name="DOE Joint Genome Institute"/>
            <person name="Riley R."/>
            <person name="Haridas S."/>
            <person name="Wolfe K.H."/>
            <person name="Lopes M.R."/>
            <person name="Hittinger C.T."/>
            <person name="Goker M."/>
            <person name="Salamov A."/>
            <person name="Wisecaver J."/>
            <person name="Long T.M."/>
            <person name="Aerts A.L."/>
            <person name="Barry K."/>
            <person name="Choi C."/>
            <person name="Clum A."/>
            <person name="Coughlan A.Y."/>
            <person name="Deshpande S."/>
            <person name="Douglass A.P."/>
            <person name="Hanson S.J."/>
            <person name="Klenk H.-P."/>
            <person name="Labutti K."/>
            <person name="Lapidus A."/>
            <person name="Lindquist E."/>
            <person name="Lipzen A."/>
            <person name="Meier-Kolthoff J.P."/>
            <person name="Ohm R.A."/>
            <person name="Otillar R.P."/>
            <person name="Pangilinan J."/>
            <person name="Peng Y."/>
            <person name="Rokas A."/>
            <person name="Rosa C.A."/>
            <person name="Scheuner C."/>
            <person name="Sibirny A.A."/>
            <person name="Slot J.C."/>
            <person name="Stielow J.B."/>
            <person name="Sun H."/>
            <person name="Kurtzman C.P."/>
            <person name="Blackwell M."/>
            <person name="Grigoriev I.V."/>
            <person name="Jeffries T.W."/>
        </authorList>
    </citation>
    <scope>NUCLEOTIDE SEQUENCE [LARGE SCALE GENOMIC DNA]</scope>
    <source>
        <strain evidence="2">DSM 1968</strain>
    </source>
</reference>
<evidence type="ECO:0000313" key="2">
    <source>
        <dbReference type="Proteomes" id="UP000095038"/>
    </source>
</evidence>
<dbReference type="GeneID" id="30966861"/>
<gene>
    <name evidence="1" type="ORF">ASCRUDRAFT_7582</name>
</gene>
<organism evidence="1 2">
    <name type="scientific">Ascoidea rubescens DSM 1968</name>
    <dbReference type="NCBI Taxonomy" id="1344418"/>
    <lineage>
        <taxon>Eukaryota</taxon>
        <taxon>Fungi</taxon>
        <taxon>Dikarya</taxon>
        <taxon>Ascomycota</taxon>
        <taxon>Saccharomycotina</taxon>
        <taxon>Saccharomycetes</taxon>
        <taxon>Ascoideaceae</taxon>
        <taxon>Ascoidea</taxon>
    </lineage>
</organism>
<name>A0A1D2VI95_9ASCO</name>
<evidence type="ECO:0000313" key="1">
    <source>
        <dbReference type="EMBL" id="ODV61335.1"/>
    </source>
</evidence>
<dbReference type="EMBL" id="KV454479">
    <property type="protein sequence ID" value="ODV61335.1"/>
    <property type="molecule type" value="Genomic_DNA"/>
</dbReference>
<dbReference type="InterPro" id="IPR029063">
    <property type="entry name" value="SAM-dependent_MTases_sf"/>
</dbReference>
<dbReference type="Proteomes" id="UP000095038">
    <property type="component" value="Unassembled WGS sequence"/>
</dbReference>
<protein>
    <submittedName>
        <fullName evidence="1">Uncharacterized protein</fullName>
    </submittedName>
</protein>